<feature type="compositionally biased region" description="Polar residues" evidence="1">
    <location>
        <begin position="62"/>
        <end position="81"/>
    </location>
</feature>
<gene>
    <name evidence="3" type="ORF">H4219_005101</name>
</gene>
<dbReference type="Proteomes" id="UP001150538">
    <property type="component" value="Unassembled WGS sequence"/>
</dbReference>
<keyword evidence="2" id="KW-0812">Transmembrane</keyword>
<proteinExistence type="predicted"/>
<protein>
    <recommendedName>
        <fullName evidence="5">SAP domain-containing protein</fullName>
    </recommendedName>
</protein>
<evidence type="ECO:0000256" key="2">
    <source>
        <dbReference type="SAM" id="Phobius"/>
    </source>
</evidence>
<sequence length="357" mass="39898">MSKTPAGIYNKRKQELVEIAAELGISAEGTRADILERIKNHTFPGGNDDDDEAEEEGKQLVPDNNSNRRITRGSSTGSFNDPMSPFVGSPTRGRGAAVTRSGRRSSSSLTREKSVSSPKTPSKGTFPMSYEEEQEAIESTYKSARSCILGCPFKVLRLFTHVIPESSHYKEVRIRPTLSYERMRWPVSLKLGYFFWIIEAIIFAYNSLGFHSVKFGPYPFYFIDAYLPAITIQLPALPASLASLCPVYASWSPFIAWFGILTFIPFVFGHWVRPEVSTTDLRKPFGCMDQLSVFSYSVGRLSILYLLENNCETINTLWAYLPYEVVVLSASVCLAFSFYEAAANSGSSHSGSSRRRN</sequence>
<dbReference type="AlphaFoldDB" id="A0A9W7ZQB6"/>
<evidence type="ECO:0008006" key="5">
    <source>
        <dbReference type="Google" id="ProtNLM"/>
    </source>
</evidence>
<keyword evidence="2" id="KW-0472">Membrane</keyword>
<name>A0A9W7ZQB6_9FUNG</name>
<keyword evidence="4" id="KW-1185">Reference proteome</keyword>
<feature type="transmembrane region" description="Helical" evidence="2">
    <location>
        <begin position="191"/>
        <end position="208"/>
    </location>
</feature>
<feature type="region of interest" description="Disordered" evidence="1">
    <location>
        <begin position="38"/>
        <end position="130"/>
    </location>
</feature>
<evidence type="ECO:0000256" key="1">
    <source>
        <dbReference type="SAM" id="MobiDB-lite"/>
    </source>
</evidence>
<keyword evidence="2" id="KW-1133">Transmembrane helix</keyword>
<reference evidence="3" key="1">
    <citation type="submission" date="2022-07" db="EMBL/GenBank/DDBJ databases">
        <title>Phylogenomic reconstructions and comparative analyses of Kickxellomycotina fungi.</title>
        <authorList>
            <person name="Reynolds N.K."/>
            <person name="Stajich J.E."/>
            <person name="Barry K."/>
            <person name="Grigoriev I.V."/>
            <person name="Crous P."/>
            <person name="Smith M.E."/>
        </authorList>
    </citation>
    <scope>NUCLEOTIDE SEQUENCE</scope>
    <source>
        <strain evidence="3">NBRC 100468</strain>
    </source>
</reference>
<feature type="compositionally biased region" description="Low complexity" evidence="1">
    <location>
        <begin position="91"/>
        <end position="109"/>
    </location>
</feature>
<feature type="transmembrane region" description="Helical" evidence="2">
    <location>
        <begin position="319"/>
        <end position="339"/>
    </location>
</feature>
<dbReference type="EMBL" id="JANBPU010000245">
    <property type="protein sequence ID" value="KAJ1913698.1"/>
    <property type="molecule type" value="Genomic_DNA"/>
</dbReference>
<accession>A0A9W7ZQB6</accession>
<comment type="caution">
    <text evidence="3">The sequence shown here is derived from an EMBL/GenBank/DDBJ whole genome shotgun (WGS) entry which is preliminary data.</text>
</comment>
<dbReference type="OrthoDB" id="2686280at2759"/>
<evidence type="ECO:0000313" key="3">
    <source>
        <dbReference type="EMBL" id="KAJ1913698.1"/>
    </source>
</evidence>
<organism evidence="3 4">
    <name type="scientific">Mycoemilia scoparia</name>
    <dbReference type="NCBI Taxonomy" id="417184"/>
    <lineage>
        <taxon>Eukaryota</taxon>
        <taxon>Fungi</taxon>
        <taxon>Fungi incertae sedis</taxon>
        <taxon>Zoopagomycota</taxon>
        <taxon>Kickxellomycotina</taxon>
        <taxon>Kickxellomycetes</taxon>
        <taxon>Kickxellales</taxon>
        <taxon>Kickxellaceae</taxon>
        <taxon>Mycoemilia</taxon>
    </lineage>
</organism>
<feature type="transmembrane region" description="Helical" evidence="2">
    <location>
        <begin position="254"/>
        <end position="271"/>
    </location>
</feature>
<evidence type="ECO:0000313" key="4">
    <source>
        <dbReference type="Proteomes" id="UP001150538"/>
    </source>
</evidence>